<keyword evidence="4" id="KW-0804">Transcription</keyword>
<dbReference type="RefSeq" id="WP_152947529.1">
    <property type="nucleotide sequence ID" value="NZ_WHYR01000038.1"/>
</dbReference>
<dbReference type="CDD" id="cd00156">
    <property type="entry name" value="REC"/>
    <property type="match status" value="1"/>
</dbReference>
<dbReference type="EMBL" id="WHYR01000038">
    <property type="protein sequence ID" value="MQL53097.1"/>
    <property type="molecule type" value="Genomic_DNA"/>
</dbReference>
<proteinExistence type="predicted"/>
<accession>A0A6N7IUH4</accession>
<dbReference type="SMART" id="SM00448">
    <property type="entry name" value="REC"/>
    <property type="match status" value="1"/>
</dbReference>
<comment type="function">
    <text evidence="5">May play the central regulatory role in sporulation. It may be an element of the effector pathway responsible for the activation of sporulation genes in response to nutritional stress. Spo0A may act in concert with spo0H (a sigma factor) to control the expression of some genes that are critical to the sporulation process.</text>
</comment>
<dbReference type="AlphaFoldDB" id="A0A6N7IUH4"/>
<evidence type="ECO:0000313" key="9">
    <source>
        <dbReference type="Proteomes" id="UP000441717"/>
    </source>
</evidence>
<comment type="caution">
    <text evidence="8">The sequence shown here is derived from an EMBL/GenBank/DDBJ whole genome shotgun (WGS) entry which is preliminary data.</text>
</comment>
<dbReference type="PANTHER" id="PTHR44591:SF3">
    <property type="entry name" value="RESPONSE REGULATORY DOMAIN-CONTAINING PROTEIN"/>
    <property type="match status" value="1"/>
</dbReference>
<dbReference type="SUPFAM" id="SSF52172">
    <property type="entry name" value="CheY-like"/>
    <property type="match status" value="1"/>
</dbReference>
<name>A0A6N7IUH4_9FIRM</name>
<dbReference type="OrthoDB" id="9808843at2"/>
<feature type="modified residue" description="4-aspartylphosphate" evidence="6">
    <location>
        <position position="56"/>
    </location>
</feature>
<dbReference type="PROSITE" id="PS50110">
    <property type="entry name" value="RESPONSE_REGULATORY"/>
    <property type="match status" value="1"/>
</dbReference>
<dbReference type="PANTHER" id="PTHR44591">
    <property type="entry name" value="STRESS RESPONSE REGULATOR PROTEIN 1"/>
    <property type="match status" value="1"/>
</dbReference>
<organism evidence="8 9">
    <name type="scientific">Desulfofundulus thermobenzoicus</name>
    <dbReference type="NCBI Taxonomy" id="29376"/>
    <lineage>
        <taxon>Bacteria</taxon>
        <taxon>Bacillati</taxon>
        <taxon>Bacillota</taxon>
        <taxon>Clostridia</taxon>
        <taxon>Eubacteriales</taxon>
        <taxon>Peptococcaceae</taxon>
        <taxon>Desulfofundulus</taxon>
    </lineage>
</organism>
<evidence type="ECO:0000256" key="1">
    <source>
        <dbReference type="ARBA" id="ARBA00018672"/>
    </source>
</evidence>
<dbReference type="GO" id="GO:0000160">
    <property type="term" value="P:phosphorelay signal transduction system"/>
    <property type="evidence" value="ECO:0007669"/>
    <property type="project" value="InterPro"/>
</dbReference>
<evidence type="ECO:0000256" key="5">
    <source>
        <dbReference type="ARBA" id="ARBA00024867"/>
    </source>
</evidence>
<feature type="domain" description="Response regulatory" evidence="7">
    <location>
        <begin position="7"/>
        <end position="121"/>
    </location>
</feature>
<dbReference type="Pfam" id="PF00072">
    <property type="entry name" value="Response_reg"/>
    <property type="match status" value="1"/>
</dbReference>
<gene>
    <name evidence="8" type="ORF">GFC01_12690</name>
</gene>
<dbReference type="InterPro" id="IPR050595">
    <property type="entry name" value="Bact_response_regulator"/>
</dbReference>
<evidence type="ECO:0000259" key="7">
    <source>
        <dbReference type="PROSITE" id="PS50110"/>
    </source>
</evidence>
<evidence type="ECO:0000256" key="6">
    <source>
        <dbReference type="PROSITE-ProRule" id="PRU00169"/>
    </source>
</evidence>
<dbReference type="InterPro" id="IPR001789">
    <property type="entry name" value="Sig_transdc_resp-reg_receiver"/>
</dbReference>
<dbReference type="InterPro" id="IPR011006">
    <property type="entry name" value="CheY-like_superfamily"/>
</dbReference>
<keyword evidence="3" id="KW-0805">Transcription regulation</keyword>
<evidence type="ECO:0000313" key="8">
    <source>
        <dbReference type="EMBL" id="MQL53097.1"/>
    </source>
</evidence>
<dbReference type="Proteomes" id="UP000441717">
    <property type="component" value="Unassembled WGS sequence"/>
</dbReference>
<evidence type="ECO:0000256" key="2">
    <source>
        <dbReference type="ARBA" id="ARBA00022553"/>
    </source>
</evidence>
<sequence>MDRHGHNLLVVDDQAGVRRLLFEALVDEGMHVELAASGPEALQKIKKNAVDLVLLDMRMPGMSGLDVLRELRKLNPDLPVIMMTAYGELDLVAEAKRQGVRHYLNKPFDLQEVRYLVKALLPEKQSAGLYMEEIG</sequence>
<dbReference type="Gene3D" id="3.40.50.2300">
    <property type="match status" value="1"/>
</dbReference>
<keyword evidence="9" id="KW-1185">Reference proteome</keyword>
<reference evidence="8 9" key="1">
    <citation type="submission" date="2019-10" db="EMBL/GenBank/DDBJ databases">
        <title>Comparative genomics of sulfur disproportionating microorganisms.</title>
        <authorList>
            <person name="Ward L.M."/>
            <person name="Bertran E."/>
            <person name="Johnston D."/>
        </authorList>
    </citation>
    <scope>NUCLEOTIDE SEQUENCE [LARGE SCALE GENOMIC DNA]</scope>
    <source>
        <strain evidence="8 9">DSM 14055</strain>
    </source>
</reference>
<evidence type="ECO:0000256" key="4">
    <source>
        <dbReference type="ARBA" id="ARBA00023163"/>
    </source>
</evidence>
<protein>
    <recommendedName>
        <fullName evidence="1">Stage 0 sporulation protein A homolog</fullName>
    </recommendedName>
</protein>
<evidence type="ECO:0000256" key="3">
    <source>
        <dbReference type="ARBA" id="ARBA00023015"/>
    </source>
</evidence>
<keyword evidence="2 6" id="KW-0597">Phosphoprotein</keyword>
<dbReference type="FunFam" id="3.40.50.2300:FF:000018">
    <property type="entry name" value="DNA-binding transcriptional regulator NtrC"/>
    <property type="match status" value="1"/>
</dbReference>